<gene>
    <name evidence="1" type="ORF">HfxHF1_055</name>
</gene>
<dbReference type="RefSeq" id="NP_861596.1">
    <property type="nucleotide sequence ID" value="NC_004927.2"/>
</dbReference>
<name>Q7TDN4_9CAUD</name>
<keyword evidence="2" id="KW-1185">Reference proteome</keyword>
<dbReference type="EMBL" id="AY190604">
    <property type="protein sequence ID" value="AAO61307.1"/>
    <property type="molecule type" value="Genomic_DNA"/>
</dbReference>
<dbReference type="GeneID" id="1733868"/>
<reference evidence="1 2" key="1">
    <citation type="journal article" date="2004" name="J. Bacteriol.">
        <title>Haloviruses HF1 and HF2: evidence for a recent and large recombination event.</title>
        <authorList>
            <person name="Tang S.L."/>
            <person name="Nuttall S."/>
            <person name="Dyall-Smith M."/>
        </authorList>
    </citation>
    <scope>NUCLEOTIDE SEQUENCE [LARGE SCALE GENOMIC DNA]</scope>
</reference>
<evidence type="ECO:0000313" key="1">
    <source>
        <dbReference type="EMBL" id="AAO61307.1"/>
    </source>
</evidence>
<proteinExistence type="predicted"/>
<dbReference type="KEGG" id="vg:1733868"/>
<sequence length="92" mass="10441">MSLEEHIIEELKAGLDVFAAEYAVDEENKLDAIMAATELLEEDLGIGERWIVYENFIVDTEGYPRSVVEIELFTDADESEFEQAEAVYEAGY</sequence>
<protein>
    <submittedName>
        <fullName evidence="1">Uncharacterized protein</fullName>
    </submittedName>
</protein>
<organism evidence="1 2">
    <name type="scientific">Halophage HF1</name>
    <dbReference type="NCBI Taxonomy" id="2847106"/>
    <lineage>
        <taxon>Viruses</taxon>
        <taxon>Duplodnaviria</taxon>
        <taxon>Heunggongvirae</taxon>
        <taxon>Uroviricota</taxon>
        <taxon>Caudoviricetes</taxon>
        <taxon>Thumleimavirales</taxon>
        <taxon>Hafunaviridae</taxon>
        <taxon>Haloferacalesvirus</taxon>
        <taxon>Haloferacalesvirus moolapense</taxon>
        <taxon>Haloferacalesvirus HF1</taxon>
    </lineage>
</organism>
<evidence type="ECO:0000313" key="2">
    <source>
        <dbReference type="Proteomes" id="UP000001309"/>
    </source>
</evidence>
<accession>Q7TDN4</accession>
<dbReference type="Proteomes" id="UP000001309">
    <property type="component" value="Segment"/>
</dbReference>